<feature type="transmembrane region" description="Helical" evidence="1">
    <location>
        <begin position="93"/>
        <end position="115"/>
    </location>
</feature>
<evidence type="ECO:0000313" key="2">
    <source>
        <dbReference type="EMBL" id="RRD31833.1"/>
    </source>
</evidence>
<proteinExistence type="predicted"/>
<keyword evidence="3" id="KW-1185">Reference proteome</keyword>
<name>A0A3P1VHH6_9STRE</name>
<sequence>MTFLKFAAILFIVLNFTISIILVKLLRLQKKGGNFADIAFPLFVFEFYLITDKAYYHSLLPHLFLALSILTIAIACIFLWKRKDFTYSRFFKLFWRAGFLLTFLIYLAMTISLFLM</sequence>
<keyword evidence="1" id="KW-1133">Transmembrane helix</keyword>
<dbReference type="Proteomes" id="UP000281771">
    <property type="component" value="Unassembled WGS sequence"/>
</dbReference>
<dbReference type="AlphaFoldDB" id="A0A3P1VHH6"/>
<dbReference type="EMBL" id="RQZA01000002">
    <property type="protein sequence ID" value="RRD31833.1"/>
    <property type="molecule type" value="Genomic_DNA"/>
</dbReference>
<evidence type="ECO:0000313" key="3">
    <source>
        <dbReference type="Proteomes" id="UP000281771"/>
    </source>
</evidence>
<dbReference type="InterPro" id="IPR024515">
    <property type="entry name" value="DUF3397"/>
</dbReference>
<dbReference type="STRING" id="1123309.GCA_000377005_01066"/>
<evidence type="ECO:0000256" key="1">
    <source>
        <dbReference type="SAM" id="Phobius"/>
    </source>
</evidence>
<gene>
    <name evidence="2" type="ORF">EII38_03520</name>
</gene>
<feature type="transmembrane region" description="Helical" evidence="1">
    <location>
        <begin position="63"/>
        <end position="81"/>
    </location>
</feature>
<reference evidence="2 3" key="1">
    <citation type="submission" date="2018-11" db="EMBL/GenBank/DDBJ databases">
        <title>Genomes From Bacteria Associated with the Canine Oral Cavity: a Test Case for Automated Genome-Based Taxonomic Assignment.</title>
        <authorList>
            <person name="Coil D.A."/>
            <person name="Jospin G."/>
            <person name="Darling A.E."/>
            <person name="Wallis C."/>
            <person name="Davis I.J."/>
            <person name="Harris S."/>
            <person name="Eisen J.A."/>
            <person name="Holcombe L.J."/>
            <person name="O'Flynn C."/>
        </authorList>
    </citation>
    <scope>NUCLEOTIDE SEQUENCE [LARGE SCALE GENOMIC DNA]</scope>
    <source>
        <strain evidence="2 3">OH4621_COT-116</strain>
    </source>
</reference>
<organism evidence="2 3">
    <name type="scientific">Streptococcus minor</name>
    <dbReference type="NCBI Taxonomy" id="229549"/>
    <lineage>
        <taxon>Bacteria</taxon>
        <taxon>Bacillati</taxon>
        <taxon>Bacillota</taxon>
        <taxon>Bacilli</taxon>
        <taxon>Lactobacillales</taxon>
        <taxon>Streptococcaceae</taxon>
        <taxon>Streptococcus</taxon>
    </lineage>
</organism>
<comment type="caution">
    <text evidence="2">The sequence shown here is derived from an EMBL/GenBank/DDBJ whole genome shotgun (WGS) entry which is preliminary data.</text>
</comment>
<dbReference type="Pfam" id="PF11877">
    <property type="entry name" value="DUF3397"/>
    <property type="match status" value="1"/>
</dbReference>
<dbReference type="RefSeq" id="WP_124776096.1">
    <property type="nucleotide sequence ID" value="NZ_RQZA01000002.1"/>
</dbReference>
<accession>A0A3P1VHH6</accession>
<protein>
    <submittedName>
        <fullName evidence="2">DUF3397 domain-containing protein</fullName>
    </submittedName>
</protein>
<keyword evidence="1" id="KW-0472">Membrane</keyword>
<keyword evidence="1" id="KW-0812">Transmembrane</keyword>
<feature type="transmembrane region" description="Helical" evidence="1">
    <location>
        <begin position="6"/>
        <end position="26"/>
    </location>
</feature>